<dbReference type="RefSeq" id="WP_319614712.1">
    <property type="nucleotide sequence ID" value="NZ_JAWXYB010000018.1"/>
</dbReference>
<dbReference type="AlphaFoldDB" id="A0AAW9DSY8"/>
<organism evidence="2 3">
    <name type="scientific">Acidiphilium acidophilum</name>
    <name type="common">Thiobacillus acidophilus</name>
    <dbReference type="NCBI Taxonomy" id="76588"/>
    <lineage>
        <taxon>Bacteria</taxon>
        <taxon>Pseudomonadati</taxon>
        <taxon>Pseudomonadota</taxon>
        <taxon>Alphaproteobacteria</taxon>
        <taxon>Acetobacterales</taxon>
        <taxon>Acidocellaceae</taxon>
        <taxon>Acidiphilium</taxon>
    </lineage>
</organism>
<keyword evidence="3" id="KW-1185">Reference proteome</keyword>
<evidence type="ECO:0000256" key="1">
    <source>
        <dbReference type="SAM" id="MobiDB-lite"/>
    </source>
</evidence>
<feature type="region of interest" description="Disordered" evidence="1">
    <location>
        <begin position="1"/>
        <end position="34"/>
    </location>
</feature>
<proteinExistence type="predicted"/>
<protein>
    <submittedName>
        <fullName evidence="2">Uncharacterized protein</fullName>
    </submittedName>
</protein>
<name>A0AAW9DSY8_ACIAO</name>
<reference evidence="2 3" key="1">
    <citation type="submission" date="2023-11" db="EMBL/GenBank/DDBJ databases">
        <title>MicrobeMod: A computational toolkit for identifying prokaryotic methylation and restriction-modification with nanopore sequencing.</title>
        <authorList>
            <person name="Crits-Christoph A."/>
            <person name="Kang S.C."/>
            <person name="Lee H."/>
            <person name="Ostrov N."/>
        </authorList>
    </citation>
    <scope>NUCLEOTIDE SEQUENCE [LARGE SCALE GENOMIC DNA]</scope>
    <source>
        <strain evidence="2 3">DSMZ 700</strain>
    </source>
</reference>
<evidence type="ECO:0000313" key="2">
    <source>
        <dbReference type="EMBL" id="MDX5931830.1"/>
    </source>
</evidence>
<dbReference type="Proteomes" id="UP001279553">
    <property type="component" value="Unassembled WGS sequence"/>
</dbReference>
<dbReference type="EMBL" id="JAWXYB010000018">
    <property type="protein sequence ID" value="MDX5931830.1"/>
    <property type="molecule type" value="Genomic_DNA"/>
</dbReference>
<comment type="caution">
    <text evidence="2">The sequence shown here is derived from an EMBL/GenBank/DDBJ whole genome shotgun (WGS) entry which is preliminary data.</text>
</comment>
<accession>A0AAW9DSY8</accession>
<sequence length="84" mass="9061">MPSHRRKGIGAAPGQGAGDGSPSPEKPTRSAVRQAVRTDLKAGRRRLYALIQTIDAIMVMADEATLIERGQRVIEAVRRLPDAT</sequence>
<evidence type="ECO:0000313" key="3">
    <source>
        <dbReference type="Proteomes" id="UP001279553"/>
    </source>
</evidence>
<gene>
    <name evidence="2" type="ORF">SIL87_13765</name>
</gene>